<evidence type="ECO:0000313" key="3">
    <source>
        <dbReference type="Proteomes" id="UP000192578"/>
    </source>
</evidence>
<gene>
    <name evidence="2" type="ORF">BV898_09284</name>
</gene>
<feature type="compositionally biased region" description="Basic and acidic residues" evidence="1">
    <location>
        <begin position="69"/>
        <end position="85"/>
    </location>
</feature>
<name>A0A1W0WN23_HYPEX</name>
<evidence type="ECO:0000313" key="2">
    <source>
        <dbReference type="EMBL" id="OQV16614.1"/>
    </source>
</evidence>
<keyword evidence="3" id="KW-1185">Reference proteome</keyword>
<feature type="compositionally biased region" description="Basic and acidic residues" evidence="1">
    <location>
        <begin position="93"/>
        <end position="118"/>
    </location>
</feature>
<sequence length="131" mass="14490">MWPLRISIAILQRDGVSTARLRCLKTSMFPDFLRAKMWPLRISLAILQRDGVSTVRLRCLTTSIVSQADSRDKKNQKPKKEDVVKPDAGATDPKIKATERQAAGDDKKGKKKVLDMHMGDVGSSGNGKKGK</sequence>
<comment type="caution">
    <text evidence="2">The sequence shown here is derived from an EMBL/GenBank/DDBJ whole genome shotgun (WGS) entry which is preliminary data.</text>
</comment>
<feature type="region of interest" description="Disordered" evidence="1">
    <location>
        <begin position="66"/>
        <end position="131"/>
    </location>
</feature>
<reference evidence="3" key="1">
    <citation type="submission" date="2017-01" db="EMBL/GenBank/DDBJ databases">
        <title>Comparative genomics of anhydrobiosis in the tardigrade Hypsibius dujardini.</title>
        <authorList>
            <person name="Yoshida Y."/>
            <person name="Koutsovoulos G."/>
            <person name="Laetsch D."/>
            <person name="Stevens L."/>
            <person name="Kumar S."/>
            <person name="Horikawa D."/>
            <person name="Ishino K."/>
            <person name="Komine S."/>
            <person name="Tomita M."/>
            <person name="Blaxter M."/>
            <person name="Arakawa K."/>
        </authorList>
    </citation>
    <scope>NUCLEOTIDE SEQUENCE [LARGE SCALE GENOMIC DNA]</scope>
    <source>
        <strain evidence="3">Z151</strain>
    </source>
</reference>
<evidence type="ECO:0000256" key="1">
    <source>
        <dbReference type="SAM" id="MobiDB-lite"/>
    </source>
</evidence>
<dbReference type="AlphaFoldDB" id="A0A1W0WN23"/>
<proteinExistence type="predicted"/>
<accession>A0A1W0WN23</accession>
<dbReference type="Proteomes" id="UP000192578">
    <property type="component" value="Unassembled WGS sequence"/>
</dbReference>
<protein>
    <submittedName>
        <fullName evidence="2">Uncharacterized protein</fullName>
    </submittedName>
</protein>
<organism evidence="2 3">
    <name type="scientific">Hypsibius exemplaris</name>
    <name type="common">Freshwater tardigrade</name>
    <dbReference type="NCBI Taxonomy" id="2072580"/>
    <lineage>
        <taxon>Eukaryota</taxon>
        <taxon>Metazoa</taxon>
        <taxon>Ecdysozoa</taxon>
        <taxon>Tardigrada</taxon>
        <taxon>Eutardigrada</taxon>
        <taxon>Parachela</taxon>
        <taxon>Hypsibioidea</taxon>
        <taxon>Hypsibiidae</taxon>
        <taxon>Hypsibius</taxon>
    </lineage>
</organism>
<dbReference type="EMBL" id="MTYJ01000072">
    <property type="protein sequence ID" value="OQV16614.1"/>
    <property type="molecule type" value="Genomic_DNA"/>
</dbReference>
<feature type="compositionally biased region" description="Gly residues" evidence="1">
    <location>
        <begin position="122"/>
        <end position="131"/>
    </location>
</feature>